<comment type="caution">
    <text evidence="1">The sequence shown here is derived from an EMBL/GenBank/DDBJ whole genome shotgun (WGS) entry which is preliminary data.</text>
</comment>
<dbReference type="InterPro" id="IPR008715">
    <property type="entry name" value="SAM-MeTfrase_NodS-like"/>
</dbReference>
<dbReference type="Pfam" id="PF05401">
    <property type="entry name" value="NodS"/>
    <property type="match status" value="1"/>
</dbReference>
<dbReference type="SUPFAM" id="SSF53335">
    <property type="entry name" value="S-adenosyl-L-methionine-dependent methyltransferases"/>
    <property type="match status" value="1"/>
</dbReference>
<name>A0ABV9SRX4_9ACTN</name>
<dbReference type="GO" id="GO:0008168">
    <property type="term" value="F:methyltransferase activity"/>
    <property type="evidence" value="ECO:0007669"/>
    <property type="project" value="UniProtKB-KW"/>
</dbReference>
<sequence>MSVDGGYFDAMYSGSADPWGFATRWYERRKRALTLASLPRERYGRVFEPGCSIGALTQGLAARCDALLAWERVAVAAERAERALAEEAHVRVRRGSVPWEWPEASFDLVVLSELLYYFSDDDLRHLLERATGSLLPGGDLVAVHWRHPAPDHARSGDDAHRALAAHGGLAPVASHVEADFLMDVYTAGPGDAPSPAQREGLA</sequence>
<evidence type="ECO:0000313" key="1">
    <source>
        <dbReference type="EMBL" id="MFC4869077.1"/>
    </source>
</evidence>
<organism evidence="1 2">
    <name type="scientific">Streptomonospora arabica</name>
    <dbReference type="NCBI Taxonomy" id="412417"/>
    <lineage>
        <taxon>Bacteria</taxon>
        <taxon>Bacillati</taxon>
        <taxon>Actinomycetota</taxon>
        <taxon>Actinomycetes</taxon>
        <taxon>Streptosporangiales</taxon>
        <taxon>Nocardiopsidaceae</taxon>
        <taxon>Streptomonospora</taxon>
    </lineage>
</organism>
<keyword evidence="1" id="KW-0808">Transferase</keyword>
<keyword evidence="1" id="KW-0489">Methyltransferase</keyword>
<dbReference type="Gene3D" id="3.40.50.150">
    <property type="entry name" value="Vaccinia Virus protein VP39"/>
    <property type="match status" value="1"/>
</dbReference>
<protein>
    <submittedName>
        <fullName evidence="1">SAM-dependent methyltransferase</fullName>
    </submittedName>
</protein>
<accession>A0ABV9SRX4</accession>
<proteinExistence type="predicted"/>
<dbReference type="InterPro" id="IPR029063">
    <property type="entry name" value="SAM-dependent_MTases_sf"/>
</dbReference>
<keyword evidence="2" id="KW-1185">Reference proteome</keyword>
<dbReference type="GO" id="GO:0032259">
    <property type="term" value="P:methylation"/>
    <property type="evidence" value="ECO:0007669"/>
    <property type="project" value="UniProtKB-KW"/>
</dbReference>
<reference evidence="2" key="1">
    <citation type="journal article" date="2019" name="Int. J. Syst. Evol. Microbiol.">
        <title>The Global Catalogue of Microorganisms (GCM) 10K type strain sequencing project: providing services to taxonomists for standard genome sequencing and annotation.</title>
        <authorList>
            <consortium name="The Broad Institute Genomics Platform"/>
            <consortium name="The Broad Institute Genome Sequencing Center for Infectious Disease"/>
            <person name="Wu L."/>
            <person name="Ma J."/>
        </authorList>
    </citation>
    <scope>NUCLEOTIDE SEQUENCE [LARGE SCALE GENOMIC DNA]</scope>
    <source>
        <strain evidence="2">CGMCC 4.7304</strain>
    </source>
</reference>
<dbReference type="RefSeq" id="WP_344141313.1">
    <property type="nucleotide sequence ID" value="NZ_BAAAQI010000002.1"/>
</dbReference>
<dbReference type="EMBL" id="JBHSIY010000026">
    <property type="protein sequence ID" value="MFC4869077.1"/>
    <property type="molecule type" value="Genomic_DNA"/>
</dbReference>
<evidence type="ECO:0000313" key="2">
    <source>
        <dbReference type="Proteomes" id="UP001595858"/>
    </source>
</evidence>
<gene>
    <name evidence="1" type="ORF">ACFPCZ_20785</name>
</gene>
<dbReference type="CDD" id="cd02440">
    <property type="entry name" value="AdoMet_MTases"/>
    <property type="match status" value="1"/>
</dbReference>
<dbReference type="Proteomes" id="UP001595858">
    <property type="component" value="Unassembled WGS sequence"/>
</dbReference>